<gene>
    <name evidence="8" type="ORF">JGUZn3_19280</name>
</gene>
<evidence type="ECO:0000313" key="9">
    <source>
        <dbReference type="Proteomes" id="UP000516349"/>
    </source>
</evidence>
<reference evidence="8 9" key="1">
    <citation type="submission" date="2020-08" db="EMBL/GenBank/DDBJ databases">
        <title>Complete genome sequence of Entomobacter blattae G55GP.</title>
        <authorList>
            <person name="Poehlein A."/>
            <person name="Guzman J."/>
            <person name="Daniel R."/>
            <person name="Vilcinskas A."/>
        </authorList>
    </citation>
    <scope>NUCLEOTIDE SEQUENCE [LARGE SCALE GENOMIC DNA]</scope>
    <source>
        <strain evidence="8 9">G55GP</strain>
    </source>
</reference>
<dbReference type="EC" id="5.2.1.8" evidence="6"/>
<dbReference type="PANTHER" id="PTHR43811:SF19">
    <property type="entry name" value="39 KDA FK506-BINDING NUCLEAR PROTEIN"/>
    <property type="match status" value="1"/>
</dbReference>
<proteinExistence type="inferred from homology"/>
<evidence type="ECO:0000313" key="8">
    <source>
        <dbReference type="EMBL" id="QNT79141.1"/>
    </source>
</evidence>
<dbReference type="AlphaFoldDB" id="A0A7H1NTN1"/>
<comment type="catalytic activity">
    <reaction evidence="1 5 6">
        <text>[protein]-peptidylproline (omega=180) = [protein]-peptidylproline (omega=0)</text>
        <dbReference type="Rhea" id="RHEA:16237"/>
        <dbReference type="Rhea" id="RHEA-COMP:10747"/>
        <dbReference type="Rhea" id="RHEA-COMP:10748"/>
        <dbReference type="ChEBI" id="CHEBI:83833"/>
        <dbReference type="ChEBI" id="CHEBI:83834"/>
        <dbReference type="EC" id="5.2.1.8"/>
    </reaction>
</comment>
<dbReference type="PANTHER" id="PTHR43811">
    <property type="entry name" value="FKBP-TYPE PEPTIDYL-PROLYL CIS-TRANS ISOMERASE FKPA"/>
    <property type="match status" value="1"/>
</dbReference>
<dbReference type="InterPro" id="IPR001179">
    <property type="entry name" value="PPIase_FKBP_dom"/>
</dbReference>
<feature type="domain" description="PPIase FKBP-type" evidence="7">
    <location>
        <begin position="89"/>
        <end position="176"/>
    </location>
</feature>
<evidence type="ECO:0000256" key="4">
    <source>
        <dbReference type="ARBA" id="ARBA00023235"/>
    </source>
</evidence>
<dbReference type="InterPro" id="IPR046357">
    <property type="entry name" value="PPIase_dom_sf"/>
</dbReference>
<name>A0A7H1NTN1_9PROT</name>
<dbReference type="Gene3D" id="3.10.50.40">
    <property type="match status" value="1"/>
</dbReference>
<dbReference type="EMBL" id="CP060244">
    <property type="protein sequence ID" value="QNT79141.1"/>
    <property type="molecule type" value="Genomic_DNA"/>
</dbReference>
<evidence type="ECO:0000259" key="7">
    <source>
        <dbReference type="PROSITE" id="PS50059"/>
    </source>
</evidence>
<dbReference type="PROSITE" id="PS50059">
    <property type="entry name" value="FKBP_PPIASE"/>
    <property type="match status" value="1"/>
</dbReference>
<sequence length="180" mass="19713">MSIYSSPRQTTKRPFLSHVKKIGISLALASTLLVVGCSDGPNDDDEPDINPTTFMQHIRSEKGVVTLPSGLAYKVIKSGDKTGISPQKGDLIMVSYEGRLPDGIIFDSSNKHGEDSVIQMELDGMIDGWMQALPMMHTGDTWMLYVPPELGYKSRSVGVIPPNSPLIFSIQLVGVDKRKH</sequence>
<evidence type="ECO:0000256" key="1">
    <source>
        <dbReference type="ARBA" id="ARBA00000971"/>
    </source>
</evidence>
<dbReference type="Proteomes" id="UP000516349">
    <property type="component" value="Chromosome"/>
</dbReference>
<evidence type="ECO:0000256" key="6">
    <source>
        <dbReference type="RuleBase" id="RU003915"/>
    </source>
</evidence>
<accession>A0A7H1NTN1</accession>
<dbReference type="Pfam" id="PF00254">
    <property type="entry name" value="FKBP_C"/>
    <property type="match status" value="1"/>
</dbReference>
<keyword evidence="9" id="KW-1185">Reference proteome</keyword>
<keyword evidence="3 5" id="KW-0697">Rotamase</keyword>
<evidence type="ECO:0000256" key="2">
    <source>
        <dbReference type="ARBA" id="ARBA00006577"/>
    </source>
</evidence>
<dbReference type="RefSeq" id="WP_203413329.1">
    <property type="nucleotide sequence ID" value="NZ_CP060244.1"/>
</dbReference>
<dbReference type="KEGG" id="ebla:JGUZn3_19280"/>
<keyword evidence="4 5" id="KW-0413">Isomerase</keyword>
<organism evidence="8 9">
    <name type="scientific">Entomobacter blattae</name>
    <dbReference type="NCBI Taxonomy" id="2762277"/>
    <lineage>
        <taxon>Bacteria</taxon>
        <taxon>Pseudomonadati</taxon>
        <taxon>Pseudomonadota</taxon>
        <taxon>Alphaproteobacteria</taxon>
        <taxon>Acetobacterales</taxon>
        <taxon>Acetobacteraceae</taxon>
        <taxon>Entomobacter</taxon>
    </lineage>
</organism>
<evidence type="ECO:0000256" key="3">
    <source>
        <dbReference type="ARBA" id="ARBA00023110"/>
    </source>
</evidence>
<comment type="similarity">
    <text evidence="2 6">Belongs to the FKBP-type PPIase family.</text>
</comment>
<protein>
    <recommendedName>
        <fullName evidence="6">Peptidyl-prolyl cis-trans isomerase</fullName>
        <ecNumber evidence="6">5.2.1.8</ecNumber>
    </recommendedName>
</protein>
<evidence type="ECO:0000256" key="5">
    <source>
        <dbReference type="PROSITE-ProRule" id="PRU00277"/>
    </source>
</evidence>
<dbReference type="SUPFAM" id="SSF54534">
    <property type="entry name" value="FKBP-like"/>
    <property type="match status" value="1"/>
</dbReference>
<dbReference type="GO" id="GO:0003755">
    <property type="term" value="F:peptidyl-prolyl cis-trans isomerase activity"/>
    <property type="evidence" value="ECO:0007669"/>
    <property type="project" value="UniProtKB-UniRule"/>
</dbReference>